<evidence type="ECO:0000256" key="3">
    <source>
        <dbReference type="ARBA" id="ARBA00022692"/>
    </source>
</evidence>
<evidence type="ECO:0000256" key="4">
    <source>
        <dbReference type="ARBA" id="ARBA00022989"/>
    </source>
</evidence>
<proteinExistence type="inferred from homology"/>
<dbReference type="InterPro" id="IPR036259">
    <property type="entry name" value="MFS_trans_sf"/>
</dbReference>
<dbReference type="AlphaFoldDB" id="A0A9P4Y165"/>
<feature type="transmembrane region" description="Helical" evidence="7">
    <location>
        <begin position="127"/>
        <end position="152"/>
    </location>
</feature>
<protein>
    <submittedName>
        <fullName evidence="8">MFS general substrate transporter</fullName>
    </submittedName>
</protein>
<dbReference type="Gene3D" id="1.20.1250.20">
    <property type="entry name" value="MFS general substrate transporter like domains"/>
    <property type="match status" value="1"/>
</dbReference>
<evidence type="ECO:0000313" key="8">
    <source>
        <dbReference type="EMBL" id="KAF3764671.1"/>
    </source>
</evidence>
<name>A0A9P4Y165_CRYP1</name>
<dbReference type="Proteomes" id="UP000803844">
    <property type="component" value="Unassembled WGS sequence"/>
</dbReference>
<feature type="transmembrane region" description="Helical" evidence="7">
    <location>
        <begin position="184"/>
        <end position="201"/>
    </location>
</feature>
<keyword evidence="9" id="KW-1185">Reference proteome</keyword>
<feature type="transmembrane region" description="Helical" evidence="7">
    <location>
        <begin position="377"/>
        <end position="399"/>
    </location>
</feature>
<feature type="transmembrane region" description="Helical" evidence="7">
    <location>
        <begin position="411"/>
        <end position="434"/>
    </location>
</feature>
<dbReference type="GO" id="GO:0022857">
    <property type="term" value="F:transmembrane transporter activity"/>
    <property type="evidence" value="ECO:0007669"/>
    <property type="project" value="InterPro"/>
</dbReference>
<accession>A0A9P4Y165</accession>
<dbReference type="PANTHER" id="PTHR23501:SF193">
    <property type="entry name" value="MULTIDRUG TRANSPORTER, PUTATIVE (AFU_ORTHOLOGUE AFUA_8G00940)-RELATED"/>
    <property type="match status" value="1"/>
</dbReference>
<reference evidence="8" key="1">
    <citation type="journal article" date="2020" name="Phytopathology">
        <title>Genome sequence of the chestnut blight fungus Cryphonectria parasitica EP155: A fundamental resource for an archetypical invasive plant pathogen.</title>
        <authorList>
            <person name="Crouch J.A."/>
            <person name="Dawe A."/>
            <person name="Aerts A."/>
            <person name="Barry K."/>
            <person name="Churchill A.C.L."/>
            <person name="Grimwood J."/>
            <person name="Hillman B."/>
            <person name="Milgroom M.G."/>
            <person name="Pangilinan J."/>
            <person name="Smith M."/>
            <person name="Salamov A."/>
            <person name="Schmutz J."/>
            <person name="Yadav J."/>
            <person name="Grigoriev I.V."/>
            <person name="Nuss D."/>
        </authorList>
    </citation>
    <scope>NUCLEOTIDE SEQUENCE</scope>
    <source>
        <strain evidence="8">EP155</strain>
    </source>
</reference>
<dbReference type="GeneID" id="63838664"/>
<feature type="transmembrane region" description="Helical" evidence="7">
    <location>
        <begin position="101"/>
        <end position="121"/>
    </location>
</feature>
<gene>
    <name evidence="8" type="ORF">M406DRAFT_340229</name>
</gene>
<evidence type="ECO:0000256" key="2">
    <source>
        <dbReference type="ARBA" id="ARBA00007520"/>
    </source>
</evidence>
<keyword evidence="5 7" id="KW-0472">Membrane</keyword>
<evidence type="ECO:0000313" key="9">
    <source>
        <dbReference type="Proteomes" id="UP000803844"/>
    </source>
</evidence>
<keyword evidence="3 7" id="KW-0812">Transmembrane</keyword>
<evidence type="ECO:0000256" key="1">
    <source>
        <dbReference type="ARBA" id="ARBA00004141"/>
    </source>
</evidence>
<dbReference type="RefSeq" id="XP_040775632.1">
    <property type="nucleotide sequence ID" value="XM_040921535.1"/>
</dbReference>
<dbReference type="EMBL" id="MU032348">
    <property type="protein sequence ID" value="KAF3764671.1"/>
    <property type="molecule type" value="Genomic_DNA"/>
</dbReference>
<comment type="similarity">
    <text evidence="2">Belongs to the major facilitator superfamily. TCR/Tet family.</text>
</comment>
<dbReference type="GO" id="GO:0005886">
    <property type="term" value="C:plasma membrane"/>
    <property type="evidence" value="ECO:0007669"/>
    <property type="project" value="TreeGrafter"/>
</dbReference>
<dbReference type="Pfam" id="PF07690">
    <property type="entry name" value="MFS_1"/>
    <property type="match status" value="1"/>
</dbReference>
<dbReference type="OrthoDB" id="10021397at2759"/>
<feature type="transmembrane region" description="Helical" evidence="7">
    <location>
        <begin position="222"/>
        <end position="244"/>
    </location>
</feature>
<sequence>MSTVPETRKPATPPESSADDNATSSPVVLIDDTEEGYVTGVRLAVIIGSVSLACFLMLVDTMIISTAIPRITDTFNSLPDVGCAAPQPLTGKIYTHFNLKWSFLFFFGVFELGSVLCGAAVSSNMLIVGRAVAGIGAAGLINGSITIISACAPMARRPVNSLGLVVGPLLGGVFTSYSTWRWCFYVNLPIGAVAALGLGMLRIPEQTTKPRALVVLPKLHHYLDLIGFALFAPAVLQFLLALQYGGNEHPWGSSQVIGLFCGSGATLTVWFFWNRHKGDEALLPGSLVGRRIVWSAGLYQASRFAAMYGGAYFLPIYFQAINNATAMLSGVYLLPTILPQLVIIGLVIPIAIFSTVLLSVSSGLYSLLQPGTASGMWIGFQLMAGIGTGASMQLAIIAVQAAVSERELATAMAFLVFAQALGPAIALALCNVLFDASLRAQLPRESPHADADAIIQAGATGFRAIVQPADLPGVLVAYANSIDQVFYLVAAMASVGGIVLWGMGWQDLRKIEKSERGKDTIAQTAGKEA</sequence>
<comment type="caution">
    <text evidence="8">The sequence shown here is derived from an EMBL/GenBank/DDBJ whole genome shotgun (WGS) entry which is preliminary data.</text>
</comment>
<evidence type="ECO:0000256" key="6">
    <source>
        <dbReference type="SAM" id="MobiDB-lite"/>
    </source>
</evidence>
<feature type="transmembrane region" description="Helical" evidence="7">
    <location>
        <begin position="485"/>
        <end position="504"/>
    </location>
</feature>
<feature type="region of interest" description="Disordered" evidence="6">
    <location>
        <begin position="1"/>
        <end position="25"/>
    </location>
</feature>
<evidence type="ECO:0000256" key="7">
    <source>
        <dbReference type="SAM" id="Phobius"/>
    </source>
</evidence>
<keyword evidence="4 7" id="KW-1133">Transmembrane helix</keyword>
<feature type="transmembrane region" description="Helical" evidence="7">
    <location>
        <begin position="256"/>
        <end position="273"/>
    </location>
</feature>
<dbReference type="SUPFAM" id="SSF103473">
    <property type="entry name" value="MFS general substrate transporter"/>
    <property type="match status" value="1"/>
</dbReference>
<feature type="transmembrane region" description="Helical" evidence="7">
    <location>
        <begin position="41"/>
        <end position="59"/>
    </location>
</feature>
<feature type="transmembrane region" description="Helical" evidence="7">
    <location>
        <begin position="341"/>
        <end position="365"/>
    </location>
</feature>
<evidence type="ECO:0000256" key="5">
    <source>
        <dbReference type="ARBA" id="ARBA00023136"/>
    </source>
</evidence>
<comment type="subcellular location">
    <subcellularLocation>
        <location evidence="1">Membrane</location>
        <topology evidence="1">Multi-pass membrane protein</topology>
    </subcellularLocation>
</comment>
<organism evidence="8 9">
    <name type="scientific">Cryphonectria parasitica (strain ATCC 38755 / EP155)</name>
    <dbReference type="NCBI Taxonomy" id="660469"/>
    <lineage>
        <taxon>Eukaryota</taxon>
        <taxon>Fungi</taxon>
        <taxon>Dikarya</taxon>
        <taxon>Ascomycota</taxon>
        <taxon>Pezizomycotina</taxon>
        <taxon>Sordariomycetes</taxon>
        <taxon>Sordariomycetidae</taxon>
        <taxon>Diaporthales</taxon>
        <taxon>Cryphonectriaceae</taxon>
        <taxon>Cryphonectria-Endothia species complex</taxon>
        <taxon>Cryphonectria</taxon>
    </lineage>
</organism>
<dbReference type="InterPro" id="IPR011701">
    <property type="entry name" value="MFS"/>
</dbReference>
<dbReference type="PANTHER" id="PTHR23501">
    <property type="entry name" value="MAJOR FACILITATOR SUPERFAMILY"/>
    <property type="match status" value="1"/>
</dbReference>